<feature type="region of interest" description="Disordered" evidence="1">
    <location>
        <begin position="957"/>
        <end position="1025"/>
    </location>
</feature>
<feature type="region of interest" description="Disordered" evidence="1">
    <location>
        <begin position="369"/>
        <end position="419"/>
    </location>
</feature>
<name>A0A836GN88_9TRYP</name>
<evidence type="ECO:0000256" key="1">
    <source>
        <dbReference type="SAM" id="MobiDB-lite"/>
    </source>
</evidence>
<dbReference type="KEGG" id="loi:92360164"/>
<gene>
    <name evidence="2" type="ORF">LSCM4_04241</name>
</gene>
<feature type="region of interest" description="Disordered" evidence="1">
    <location>
        <begin position="231"/>
        <end position="265"/>
    </location>
</feature>
<organism evidence="2 3">
    <name type="scientific">Leishmania orientalis</name>
    <dbReference type="NCBI Taxonomy" id="2249476"/>
    <lineage>
        <taxon>Eukaryota</taxon>
        <taxon>Discoba</taxon>
        <taxon>Euglenozoa</taxon>
        <taxon>Kinetoplastea</taxon>
        <taxon>Metakinetoplastina</taxon>
        <taxon>Trypanosomatida</taxon>
        <taxon>Trypanosomatidae</taxon>
        <taxon>Leishmaniinae</taxon>
        <taxon>Leishmania</taxon>
    </lineage>
</organism>
<sequence length="1297" mass="137561">MNATDPYSLSPQEGAVEMSLFQMLFPTPGTDTARVAVGDVVTVETLSDSSPGRITGALAVPSPSASERIRAWETVPGKLTARSLGDTVKSESECYQELTLRHSADARSLSGEYAAEEAHVSHTDAAVQDRSRCADNDAGRVPFPMCLREVERRFREQMEVHRGLAAASRQIDVLERSVHMFQAERRTRAFAQALTERQDAIWTRVWPGSSPPRMEKAPEAVHRRTGALLPVVTMPTTHRGDSTATPSTSSVASPQPPGSPTGSLLKDIISAYSKSRELVGASSGSSRSAAVAPPSPTLSKANKGAPLAPARRAQRNVAGVQIFRPEEAPKPYTVTRYVAARSKHVSATHGIADRQGSSTSLVGASVAVTATSAESPERHRVVKNHSRESSSTTVEEDSHANQEGAGEASDQSSDSVADAAASIEDTYGADTFDSHVSSEKVAGSSMSSAESSIASASISTEGTASSPLTHATACEDVDRAAVGRRARGNPCYEGERRGPPVAEDARAAPFAEVLHAFFDACRCVSAASAQVLQSPYIRERSHNARHERKHTSQPARKRAASSASSLTEDAGETAEAARGVALSATDVAITGADVSGVAWHEELHRQLRNVRRLQRFRHHLLRHLKRIDLQRQTRRKAARLLRETQALAKARRKLLSGSIAVGEISLESVLRHVKGVSKGAREERRPRRGGSGHDKGATWQSYGSSSRHATKELNDDDTIPEVLFTGMNSSISGGTVSADSDQVEEELQYGSHESLSINSDSIVKEEVGSWDGAPEYSKLSSGSTVSSEVSRSRGGDGELSYRSNSFEAASHSDAVERSGWIAGLGAVAQGGLDEIEEELAERLAELSSGVISEGNSIPSSVEELVDLLPSSLIPSDMDNDAASLQGSSAATLVSSVATDMRSSEASLQIKQRRIYVGVKGSAARYAAASGGADGGGSGVMTDHKTYLCDAPTSGMYSVPEDADVDTSMLQSTDIRSEGPSDSLPKASNGRGSDLEKAASVGVANKRQSQGQSSATSTASSNWSSSSEDALAWLEVDMSLTKERRRHALCSASDVPTFEQLYNPFVRQLEKEGAPSGDDNSSSSDSSSRSPAPDRREGGPEHSAGVVGSGAVVSTPHEQGAGYVVHYPTTRMEAGTQAEMHAADRHPTATSGVSPMRTTYPAKDYVAQMAWKARQLHILQQLRSSFVDGSEDAPESSAEVTGNPSHGVQGPHQPPKNEADAALDAAESAAREEWAQHWGIVESLLQTRFSASSRADGSEPPQTLRHTGTAPLWRFPSDSTASSRDASPSNAPVSSASR</sequence>
<keyword evidence="3" id="KW-1185">Reference proteome</keyword>
<comment type="caution">
    <text evidence="2">The sequence shown here is derived from an EMBL/GenBank/DDBJ whole genome shotgun (WGS) entry which is preliminary data.</text>
</comment>
<feature type="compositionally biased region" description="Low complexity" evidence="1">
    <location>
        <begin position="242"/>
        <end position="253"/>
    </location>
</feature>
<reference evidence="3" key="1">
    <citation type="journal article" date="2021" name="Microbiol. Resour. Announc.">
        <title>LGAAP: Leishmaniinae Genome Assembly and Annotation Pipeline.</title>
        <authorList>
            <person name="Almutairi H."/>
            <person name="Urbaniak M.D."/>
            <person name="Bates M.D."/>
            <person name="Jariyapan N."/>
            <person name="Kwakye-Nuako G."/>
            <person name="Thomaz-Soccol V."/>
            <person name="Al-Salem W.S."/>
            <person name="Dillon R.J."/>
            <person name="Bates P.A."/>
            <person name="Gatherer D."/>
        </authorList>
    </citation>
    <scope>NUCLEOTIDE SEQUENCE [LARGE SCALE GENOMIC DNA]</scope>
</reference>
<feature type="compositionally biased region" description="Low complexity" evidence="1">
    <location>
        <begin position="1285"/>
        <end position="1297"/>
    </location>
</feature>
<feature type="region of interest" description="Disordered" evidence="1">
    <location>
        <begin position="1070"/>
        <end position="1116"/>
    </location>
</feature>
<feature type="region of interest" description="Disordered" evidence="1">
    <location>
        <begin position="1186"/>
        <end position="1229"/>
    </location>
</feature>
<dbReference type="EMBL" id="JAFHLR010000027">
    <property type="protein sequence ID" value="KAG5475659.1"/>
    <property type="molecule type" value="Genomic_DNA"/>
</dbReference>
<feature type="compositionally biased region" description="Low complexity" evidence="1">
    <location>
        <begin position="1102"/>
        <end position="1113"/>
    </location>
</feature>
<evidence type="ECO:0000313" key="3">
    <source>
        <dbReference type="Proteomes" id="UP000674143"/>
    </source>
</evidence>
<feature type="region of interest" description="Disordered" evidence="1">
    <location>
        <begin position="1249"/>
        <end position="1297"/>
    </location>
</feature>
<feature type="compositionally biased region" description="Low complexity" evidence="1">
    <location>
        <begin position="1007"/>
        <end position="1025"/>
    </location>
</feature>
<feature type="compositionally biased region" description="Low complexity" evidence="1">
    <location>
        <begin position="408"/>
        <end position="419"/>
    </location>
</feature>
<feature type="compositionally biased region" description="Polar residues" evidence="1">
    <location>
        <begin position="698"/>
        <end position="707"/>
    </location>
</feature>
<dbReference type="SMR" id="A0A836GN88"/>
<dbReference type="GeneID" id="92360164"/>
<protein>
    <submittedName>
        <fullName evidence="2">Uncharacterized protein</fullName>
    </submittedName>
</protein>
<feature type="compositionally biased region" description="Low complexity" evidence="1">
    <location>
        <begin position="780"/>
        <end position="789"/>
    </location>
</feature>
<feature type="region of interest" description="Disordered" evidence="1">
    <location>
        <begin position="772"/>
        <end position="799"/>
    </location>
</feature>
<evidence type="ECO:0000313" key="2">
    <source>
        <dbReference type="EMBL" id="KAG5475659.1"/>
    </source>
</evidence>
<feature type="compositionally biased region" description="Basic residues" evidence="1">
    <location>
        <begin position="545"/>
        <end position="559"/>
    </location>
</feature>
<dbReference type="Proteomes" id="UP000674143">
    <property type="component" value="Unassembled WGS sequence"/>
</dbReference>
<feature type="region of interest" description="Disordered" evidence="1">
    <location>
        <begin position="675"/>
        <end position="718"/>
    </location>
</feature>
<accession>A0A836GN88</accession>
<feature type="compositionally biased region" description="Basic and acidic residues" evidence="1">
    <location>
        <begin position="679"/>
        <end position="696"/>
    </location>
</feature>
<reference evidence="3" key="2">
    <citation type="journal article" date="2021" name="Sci. Data">
        <title>Chromosome-scale genome sequencing, assembly and annotation of six genomes from subfamily Leishmaniinae.</title>
        <authorList>
            <person name="Almutairi H."/>
            <person name="Urbaniak M.D."/>
            <person name="Bates M.D."/>
            <person name="Jariyapan N."/>
            <person name="Kwakye-Nuako G."/>
            <person name="Thomaz Soccol V."/>
            <person name="Al-Salem W.S."/>
            <person name="Dillon R.J."/>
            <person name="Bates P.A."/>
            <person name="Gatherer D."/>
        </authorList>
    </citation>
    <scope>NUCLEOTIDE SEQUENCE [LARGE SCALE GENOMIC DNA]</scope>
</reference>
<feature type="region of interest" description="Disordered" evidence="1">
    <location>
        <begin position="281"/>
        <end position="313"/>
    </location>
</feature>
<proteinExistence type="predicted"/>
<feature type="region of interest" description="Disordered" evidence="1">
    <location>
        <begin position="733"/>
        <end position="752"/>
    </location>
</feature>
<feature type="compositionally biased region" description="Polar residues" evidence="1">
    <location>
        <begin position="1249"/>
        <end position="1265"/>
    </location>
</feature>
<feature type="compositionally biased region" description="Low complexity" evidence="1">
    <location>
        <begin position="281"/>
        <end position="292"/>
    </location>
</feature>
<feature type="region of interest" description="Disordered" evidence="1">
    <location>
        <begin position="537"/>
        <end position="572"/>
    </location>
</feature>
<dbReference type="RefSeq" id="XP_067062167.1">
    <property type="nucleotide sequence ID" value="XM_067206230.1"/>
</dbReference>
<feature type="compositionally biased region" description="Low complexity" evidence="1">
    <location>
        <begin position="1074"/>
        <end position="1090"/>
    </location>
</feature>